<dbReference type="AlphaFoldDB" id="A0A1U9K0C2"/>
<name>A0A1U9K0C2_9BURK</name>
<proteinExistence type="predicted"/>
<accession>A0A1U9K0C2</accession>
<dbReference type="STRING" id="643674.PAEH1_07470"/>
<reference evidence="1 2" key="1">
    <citation type="submission" date="2017-01" db="EMBL/GenBank/DDBJ databases">
        <title>Complete Genome Sequence of Paenalcaligenes hominis, Isolated from a paraplegic Patient with neurogenic bladder.</title>
        <authorList>
            <person name="Mukhopadhyay R."/>
            <person name="Joaquin J."/>
            <person name="Hogue R."/>
            <person name="Kilaru A."/>
            <person name="Jospin G."/>
            <person name="Mars K."/>
            <person name="Eisen J.A."/>
            <person name="Chaturvedi V."/>
        </authorList>
    </citation>
    <scope>NUCLEOTIDE SEQUENCE [LARGE SCALE GENOMIC DNA]</scope>
    <source>
        <strain evidence="1 2">15S00501</strain>
    </source>
</reference>
<sequence>MLLNFDLISTDGGSESIQVAVDNCIVAGWAGRDRDAIEHHILELAELGVPRPSDVPLYYRIAANQLIQSSRIQVVGPHSSGEAEVLVFNHNDALCVSLASDHTDRALEAHSVALSKQICVKPAALQAWRYSDVADHWDELVLRAWITEDGQEVAYQNGAVATLLHPIDLIKKHFGQDHLPNQTAMTCGTVATIGSIRPAAQFTMELYDPRLERSIRHTYDIEFLPEIA</sequence>
<gene>
    <name evidence="1" type="ORF">PAEH1_07470</name>
</gene>
<protein>
    <recommendedName>
        <fullName evidence="3">DUF2848 domain-containing protein</fullName>
    </recommendedName>
</protein>
<dbReference type="InterPro" id="IPR021269">
    <property type="entry name" value="DUF2848"/>
</dbReference>
<evidence type="ECO:0008006" key="3">
    <source>
        <dbReference type="Google" id="ProtNLM"/>
    </source>
</evidence>
<organism evidence="1 2">
    <name type="scientific">Paenalcaligenes hominis</name>
    <dbReference type="NCBI Taxonomy" id="643674"/>
    <lineage>
        <taxon>Bacteria</taxon>
        <taxon>Pseudomonadati</taxon>
        <taxon>Pseudomonadota</taxon>
        <taxon>Betaproteobacteria</taxon>
        <taxon>Burkholderiales</taxon>
        <taxon>Alcaligenaceae</taxon>
        <taxon>Paenalcaligenes</taxon>
    </lineage>
</organism>
<dbReference type="OrthoDB" id="9792678at2"/>
<evidence type="ECO:0000313" key="2">
    <source>
        <dbReference type="Proteomes" id="UP000189369"/>
    </source>
</evidence>
<dbReference type="Pfam" id="PF11010">
    <property type="entry name" value="DUF2848"/>
    <property type="match status" value="1"/>
</dbReference>
<dbReference type="Proteomes" id="UP000189369">
    <property type="component" value="Chromosome"/>
</dbReference>
<dbReference type="KEGG" id="phn:PAEH1_07470"/>
<evidence type="ECO:0000313" key="1">
    <source>
        <dbReference type="EMBL" id="AQS51434.1"/>
    </source>
</evidence>
<dbReference type="EMBL" id="CP019697">
    <property type="protein sequence ID" value="AQS51434.1"/>
    <property type="molecule type" value="Genomic_DNA"/>
</dbReference>